<comment type="subcellular location">
    <subcellularLocation>
        <location evidence="1">Membrane</location>
        <topology evidence="1">Single-pass type I membrane protein</topology>
    </subcellularLocation>
</comment>
<evidence type="ECO:0000259" key="8">
    <source>
        <dbReference type="Pfam" id="PF23598"/>
    </source>
</evidence>
<keyword evidence="4" id="KW-0677">Repeat</keyword>
<evidence type="ECO:0000256" key="7">
    <source>
        <dbReference type="SAM" id="SignalP"/>
    </source>
</evidence>
<gene>
    <name evidence="9" type="ORF">H5410_035159</name>
    <name evidence="10" type="ORF">H5410_035171</name>
</gene>
<evidence type="ECO:0000256" key="2">
    <source>
        <dbReference type="ARBA" id="ARBA00022614"/>
    </source>
</evidence>
<dbReference type="InterPro" id="IPR011009">
    <property type="entry name" value="Kinase-like_dom_sf"/>
</dbReference>
<reference evidence="9 11" key="1">
    <citation type="submission" date="2020-09" db="EMBL/GenBank/DDBJ databases">
        <title>De no assembly of potato wild relative species, Solanum commersonii.</title>
        <authorList>
            <person name="Cho K."/>
        </authorList>
    </citation>
    <scope>NUCLEOTIDE SEQUENCE [LARGE SCALE GENOMIC DNA]</scope>
    <source>
        <strain evidence="9">LZ3.2</strain>
        <tissue evidence="9">Leaf</tissue>
    </source>
</reference>
<evidence type="ECO:0000256" key="1">
    <source>
        <dbReference type="ARBA" id="ARBA00004479"/>
    </source>
</evidence>
<dbReference type="GO" id="GO:0004674">
    <property type="term" value="F:protein serine/threonine kinase activity"/>
    <property type="evidence" value="ECO:0007669"/>
    <property type="project" value="UniProtKB-EC"/>
</dbReference>
<evidence type="ECO:0000313" key="10">
    <source>
        <dbReference type="EMBL" id="KAG5593939.1"/>
    </source>
</evidence>
<sequence length="356" mass="40058">MEKSYVLFLILLVFQESIFSLYATSTNETDIETFLSGSFLVDEIKGVMNLEVIDLSYNRIIGEIPSRLCQFSKLRTLVLSDNNLTGQIPRNLGCLSRLESFYITQNAISGTIPLSLSNISTLQFLGCVNNHISGTIPQELGNLPNLKMLGFDFNNLTGVIPESIFNISSLEYIAFSDNDLSGRIPTTLGLKLPNLKGIFLPDNQLEGQIPMYITNASNLIELELSYNLFTGIVPSDLGNLRQLEFLNLGEYGSEGIVSTSGDVYSYGIMLIEILTRRRPTNEFFNENMNLRQWVSESFPSSLKTVVDENILFGENEIFIVSMMELALECTKERQEERVNMKDIVNRLGKTKEDLFL</sequence>
<evidence type="ECO:0000313" key="11">
    <source>
        <dbReference type="Proteomes" id="UP000824120"/>
    </source>
</evidence>
<evidence type="ECO:0000313" key="9">
    <source>
        <dbReference type="EMBL" id="KAG5593927.1"/>
    </source>
</evidence>
<keyword evidence="5" id="KW-0675">Receptor</keyword>
<dbReference type="OrthoDB" id="1293565at2759"/>
<dbReference type="GO" id="GO:0016020">
    <property type="term" value="C:membrane"/>
    <property type="evidence" value="ECO:0007669"/>
    <property type="project" value="UniProtKB-SubCell"/>
</dbReference>
<dbReference type="Proteomes" id="UP000824120">
    <property type="component" value="Chromosome 7"/>
</dbReference>
<keyword evidence="3 7" id="KW-0732">Signal</keyword>
<dbReference type="FunFam" id="3.80.10.10:FF:000221">
    <property type="entry name" value="Leucine-rich repeat receptor-like protein kinase PXL1"/>
    <property type="match status" value="1"/>
</dbReference>
<organism evidence="9 11">
    <name type="scientific">Solanum commersonii</name>
    <name type="common">Commerson's wild potato</name>
    <name type="synonym">Commerson's nightshade</name>
    <dbReference type="NCBI Taxonomy" id="4109"/>
    <lineage>
        <taxon>Eukaryota</taxon>
        <taxon>Viridiplantae</taxon>
        <taxon>Streptophyta</taxon>
        <taxon>Embryophyta</taxon>
        <taxon>Tracheophyta</taxon>
        <taxon>Spermatophyta</taxon>
        <taxon>Magnoliopsida</taxon>
        <taxon>eudicotyledons</taxon>
        <taxon>Gunneridae</taxon>
        <taxon>Pentapetalae</taxon>
        <taxon>asterids</taxon>
        <taxon>lamiids</taxon>
        <taxon>Solanales</taxon>
        <taxon>Solanaceae</taxon>
        <taxon>Solanoideae</taxon>
        <taxon>Solaneae</taxon>
        <taxon>Solanum</taxon>
    </lineage>
</organism>
<dbReference type="PANTHER" id="PTHR48053">
    <property type="entry name" value="LEUCINE RICH REPEAT FAMILY PROTEIN, EXPRESSED"/>
    <property type="match status" value="1"/>
</dbReference>
<dbReference type="EMBL" id="JACXVP010000007">
    <property type="protein sequence ID" value="KAG5593939.1"/>
    <property type="molecule type" value="Genomic_DNA"/>
</dbReference>
<dbReference type="SUPFAM" id="SSF52058">
    <property type="entry name" value="L domain-like"/>
    <property type="match status" value="1"/>
</dbReference>
<accession>A0A9J5Y237</accession>
<keyword evidence="2" id="KW-0433">Leucine-rich repeat</keyword>
<keyword evidence="11" id="KW-1185">Reference proteome</keyword>
<feature type="domain" description="Disease resistance R13L4/SHOC-2-like LRR" evidence="8">
    <location>
        <begin position="41"/>
        <end position="254"/>
    </location>
</feature>
<dbReference type="FunFam" id="3.80.10.10:FF:000383">
    <property type="entry name" value="Leucine-rich repeat receptor protein kinase EMS1"/>
    <property type="match status" value="1"/>
</dbReference>
<dbReference type="InterPro" id="IPR055414">
    <property type="entry name" value="LRR_R13L4/SHOC2-like"/>
</dbReference>
<dbReference type="Pfam" id="PF23598">
    <property type="entry name" value="LRR_14"/>
    <property type="match status" value="1"/>
</dbReference>
<dbReference type="Gene3D" id="3.80.10.10">
    <property type="entry name" value="Ribonuclease Inhibitor"/>
    <property type="match status" value="3"/>
</dbReference>
<name>A0A9J5Y237_SOLCO</name>
<feature type="chain" id="PRO_5040098171" description="Disease resistance R13L4/SHOC-2-like LRR domain-containing protein" evidence="7">
    <location>
        <begin position="24"/>
        <end position="356"/>
    </location>
</feature>
<dbReference type="EMBL" id="JACXVP010000007">
    <property type="protein sequence ID" value="KAG5593927.1"/>
    <property type="molecule type" value="Genomic_DNA"/>
</dbReference>
<dbReference type="InterPro" id="IPR051716">
    <property type="entry name" value="Plant_RL_S/T_kinase"/>
</dbReference>
<evidence type="ECO:0000256" key="3">
    <source>
        <dbReference type="ARBA" id="ARBA00022729"/>
    </source>
</evidence>
<evidence type="ECO:0000256" key="4">
    <source>
        <dbReference type="ARBA" id="ARBA00022737"/>
    </source>
</evidence>
<evidence type="ECO:0000256" key="5">
    <source>
        <dbReference type="ARBA" id="ARBA00023170"/>
    </source>
</evidence>
<dbReference type="SUPFAM" id="SSF56112">
    <property type="entry name" value="Protein kinase-like (PK-like)"/>
    <property type="match status" value="1"/>
</dbReference>
<dbReference type="Gene3D" id="1.10.510.10">
    <property type="entry name" value="Transferase(Phosphotransferase) domain 1"/>
    <property type="match status" value="1"/>
</dbReference>
<dbReference type="InterPro" id="IPR032675">
    <property type="entry name" value="LRR_dom_sf"/>
</dbReference>
<keyword evidence="6" id="KW-0325">Glycoprotein</keyword>
<protein>
    <recommendedName>
        <fullName evidence="8">Disease resistance R13L4/SHOC-2-like LRR domain-containing protein</fullName>
    </recommendedName>
</protein>
<proteinExistence type="predicted"/>
<dbReference type="AlphaFoldDB" id="A0A9J5Y237"/>
<comment type="caution">
    <text evidence="9">The sequence shown here is derived from an EMBL/GenBank/DDBJ whole genome shotgun (WGS) entry which is preliminary data.</text>
</comment>
<evidence type="ECO:0000256" key="6">
    <source>
        <dbReference type="ARBA" id="ARBA00023180"/>
    </source>
</evidence>
<feature type="signal peptide" evidence="7">
    <location>
        <begin position="1"/>
        <end position="23"/>
    </location>
</feature>
<dbReference type="PANTHER" id="PTHR48053:SF71">
    <property type="entry name" value="LEUCINE RICH REPEAT FAMILY PROTEIN, EXPRESSED"/>
    <property type="match status" value="1"/>
</dbReference>